<dbReference type="InterPro" id="IPR045078">
    <property type="entry name" value="TST/MPST-like"/>
</dbReference>
<dbReference type="AlphaFoldDB" id="A0A1M6BRG3"/>
<dbReference type="CDD" id="cd01448">
    <property type="entry name" value="TST_Repeat_1"/>
    <property type="match status" value="1"/>
</dbReference>
<evidence type="ECO:0000259" key="3">
    <source>
        <dbReference type="PROSITE" id="PS50206"/>
    </source>
</evidence>
<evidence type="ECO:0000256" key="1">
    <source>
        <dbReference type="ARBA" id="ARBA00022679"/>
    </source>
</evidence>
<dbReference type="Gene3D" id="3.40.250.10">
    <property type="entry name" value="Rhodanese-like domain"/>
    <property type="match status" value="2"/>
</dbReference>
<gene>
    <name evidence="4" type="ORF">SAMN05216261_0858</name>
</gene>
<evidence type="ECO:0000256" key="2">
    <source>
        <dbReference type="ARBA" id="ARBA00022737"/>
    </source>
</evidence>
<dbReference type="EMBL" id="FQYK01000002">
    <property type="protein sequence ID" value="SHI51118.1"/>
    <property type="molecule type" value="Genomic_DNA"/>
</dbReference>
<dbReference type="InterPro" id="IPR001763">
    <property type="entry name" value="Rhodanese-like_dom"/>
</dbReference>
<keyword evidence="1 4" id="KW-0808">Transferase</keyword>
<evidence type="ECO:0000313" key="4">
    <source>
        <dbReference type="EMBL" id="SHI51118.1"/>
    </source>
</evidence>
<dbReference type="eggNOG" id="COG2897">
    <property type="taxonomic scope" value="Bacteria"/>
</dbReference>
<keyword evidence="5" id="KW-1185">Reference proteome</keyword>
<feature type="domain" description="Rhodanese" evidence="3">
    <location>
        <begin position="168"/>
        <end position="272"/>
    </location>
</feature>
<feature type="domain" description="Rhodanese" evidence="3">
    <location>
        <begin position="22"/>
        <end position="133"/>
    </location>
</feature>
<dbReference type="OrthoDB" id="9770030at2"/>
<dbReference type="RefSeq" id="WP_019387480.1">
    <property type="nucleotide sequence ID" value="NZ_ALIH01000006.1"/>
</dbReference>
<dbReference type="Pfam" id="PF00581">
    <property type="entry name" value="Rhodanese"/>
    <property type="match status" value="2"/>
</dbReference>
<proteinExistence type="predicted"/>
<keyword evidence="2" id="KW-0677">Repeat</keyword>
<dbReference type="Proteomes" id="UP000184396">
    <property type="component" value="Unassembled WGS sequence"/>
</dbReference>
<dbReference type="PROSITE" id="PS50206">
    <property type="entry name" value="RHODANESE_3"/>
    <property type="match status" value="2"/>
</dbReference>
<name>A0A1M6BRG3_9FLAO</name>
<dbReference type="InterPro" id="IPR029024">
    <property type="entry name" value="TerB-like"/>
</dbReference>
<evidence type="ECO:0000313" key="5">
    <source>
        <dbReference type="Proteomes" id="UP000184396"/>
    </source>
</evidence>
<dbReference type="PANTHER" id="PTHR11364">
    <property type="entry name" value="THIOSULFATE SULFERTANSFERASE"/>
    <property type="match status" value="1"/>
</dbReference>
<dbReference type="SUPFAM" id="SSF158682">
    <property type="entry name" value="TerB-like"/>
    <property type="match status" value="1"/>
</dbReference>
<protein>
    <submittedName>
        <fullName evidence="4">3-mercaptopyruvate sulfurtransferase SseA, contains two rhodanese domains</fullName>
    </submittedName>
</protein>
<accession>A0A1M6BRG3</accession>
<dbReference type="STRING" id="1178825.SAMN05216261_0858"/>
<reference evidence="4 5" key="1">
    <citation type="submission" date="2016-11" db="EMBL/GenBank/DDBJ databases">
        <authorList>
            <person name="Jaros S."/>
            <person name="Januszkiewicz K."/>
            <person name="Wedrychowicz H."/>
        </authorList>
    </citation>
    <scope>NUCLEOTIDE SEQUENCE [LARGE SCALE GENOMIC DNA]</scope>
    <source>
        <strain evidence="4 5">CGMCC 1.12213</strain>
    </source>
</reference>
<dbReference type="PANTHER" id="PTHR11364:SF27">
    <property type="entry name" value="SULFURTRANSFERASE"/>
    <property type="match status" value="1"/>
</dbReference>
<dbReference type="SMART" id="SM00450">
    <property type="entry name" value="RHOD"/>
    <property type="match status" value="2"/>
</dbReference>
<dbReference type="CDD" id="cd01449">
    <property type="entry name" value="TST_Repeat_2"/>
    <property type="match status" value="1"/>
</dbReference>
<sequence>MTFIKSFISPIVSVKWLHERLNAENLVVLDGTIAKPFDASHEQILNAKFFDIKQKFSDTSNEFPSTFPSAQQFQKEARVLGINQDSAIVVYDDKGIYSSARVWWLFKAFGFDNVAVLNGGFPEWKKAGFPTENMKPNDVEQGDFVAKLQPQYMKFFDDIVYASQDITHKIIDARSAGRFNCKEPEPREGLRMGTIPNSVNLPYTDLLNNGVLKSKKELAKAFYMVAEQHEPIIFSCGSGITACVLALGAELSGYKNISVYDGSWTEYGTLTTGEMDKPSTWTKNELLAYILMYVSHSDLSESHVEKKYILSRVNKQVYNRVSAQFEKDSDYQSIQNIIEAVKSHDYYRNDFADLFADIKLMAFADGNYDVVEQMIYNQLKKILKDD</sequence>
<organism evidence="4 5">
    <name type="scientific">Algibacter luteus</name>
    <dbReference type="NCBI Taxonomy" id="1178825"/>
    <lineage>
        <taxon>Bacteria</taxon>
        <taxon>Pseudomonadati</taxon>
        <taxon>Bacteroidota</taxon>
        <taxon>Flavobacteriia</taxon>
        <taxon>Flavobacteriales</taxon>
        <taxon>Flavobacteriaceae</taxon>
        <taxon>Algibacter</taxon>
    </lineage>
</organism>
<dbReference type="SUPFAM" id="SSF52821">
    <property type="entry name" value="Rhodanese/Cell cycle control phosphatase"/>
    <property type="match status" value="2"/>
</dbReference>
<keyword evidence="4" id="KW-0670">Pyruvate</keyword>
<dbReference type="GO" id="GO:0004792">
    <property type="term" value="F:thiosulfate-cyanide sulfurtransferase activity"/>
    <property type="evidence" value="ECO:0007669"/>
    <property type="project" value="TreeGrafter"/>
</dbReference>
<dbReference type="InterPro" id="IPR036873">
    <property type="entry name" value="Rhodanese-like_dom_sf"/>
</dbReference>